<name>A0A7C8J7U8_ORBOL</name>
<protein>
    <submittedName>
        <fullName evidence="1">Uncharacterized protein</fullName>
    </submittedName>
</protein>
<accession>A0A7C8J7U8</accession>
<dbReference type="AlphaFoldDB" id="A0A7C8J7U8"/>
<gene>
    <name evidence="1" type="ORF">TWF102_008719</name>
</gene>
<sequence length="295" mass="33860">MALPAPYKYVIVAKDPETTQNSKNVPTFVAFDSLEDPIPVKTRRPLLERMTTNDLKATERVIKAINEEEPIFYKELGTNIFSIIYAVYRVTLMWTISGKTNAMIHFSELSRDLYNSSRDCTNPRNPRQITITINIINVKSRYQVQRSPKTFIMSEAGPAPYKYVVANRNSESVSEERERGGICYSTVDCLDDPTAEKPKQTYLHELYDYELKFVQDTIALINENEKQLHGTGYRYYFSGFGQVLHNSGFAYKPTTFMFYLKLGRPEVLRVSQAYEASRDSWDMSTGMHTPASNIS</sequence>
<reference evidence="1 2" key="1">
    <citation type="submission" date="2019-06" db="EMBL/GenBank/DDBJ databases">
        <authorList>
            <person name="Palmer J.M."/>
        </authorList>
    </citation>
    <scope>NUCLEOTIDE SEQUENCE [LARGE SCALE GENOMIC DNA]</scope>
    <source>
        <strain evidence="1 2">TWF102</strain>
    </source>
</reference>
<evidence type="ECO:0000313" key="1">
    <source>
        <dbReference type="EMBL" id="KAF3091740.1"/>
    </source>
</evidence>
<organism evidence="1 2">
    <name type="scientific">Orbilia oligospora</name>
    <name type="common">Nematode-trapping fungus</name>
    <name type="synonym">Arthrobotrys oligospora</name>
    <dbReference type="NCBI Taxonomy" id="2813651"/>
    <lineage>
        <taxon>Eukaryota</taxon>
        <taxon>Fungi</taxon>
        <taxon>Dikarya</taxon>
        <taxon>Ascomycota</taxon>
        <taxon>Pezizomycotina</taxon>
        <taxon>Orbiliomycetes</taxon>
        <taxon>Orbiliales</taxon>
        <taxon>Orbiliaceae</taxon>
        <taxon>Orbilia</taxon>
    </lineage>
</organism>
<dbReference type="EMBL" id="WIQW01000055">
    <property type="protein sequence ID" value="KAF3091740.1"/>
    <property type="molecule type" value="Genomic_DNA"/>
</dbReference>
<dbReference type="Proteomes" id="UP000475325">
    <property type="component" value="Unassembled WGS sequence"/>
</dbReference>
<comment type="caution">
    <text evidence="1">The sequence shown here is derived from an EMBL/GenBank/DDBJ whole genome shotgun (WGS) entry which is preliminary data.</text>
</comment>
<proteinExistence type="predicted"/>
<evidence type="ECO:0000313" key="2">
    <source>
        <dbReference type="Proteomes" id="UP000475325"/>
    </source>
</evidence>